<dbReference type="AlphaFoldDB" id="A0A834L3T2"/>
<reference evidence="1" key="1">
    <citation type="submission" date="2019-11" db="EMBL/GenBank/DDBJ databases">
        <authorList>
            <person name="Liu Y."/>
            <person name="Hou J."/>
            <person name="Li T.-Q."/>
            <person name="Guan C.-H."/>
            <person name="Wu X."/>
            <person name="Wu H.-Z."/>
            <person name="Ling F."/>
            <person name="Zhang R."/>
            <person name="Shi X.-G."/>
            <person name="Ren J.-P."/>
            <person name="Chen E.-F."/>
            <person name="Sun J.-M."/>
        </authorList>
    </citation>
    <scope>NUCLEOTIDE SEQUENCE</scope>
    <source>
        <strain evidence="1">Adult_tree_wgs_1</strain>
        <tissue evidence="1">Leaves</tissue>
    </source>
</reference>
<name>A0A834L3T2_RHOSS</name>
<organism evidence="1 2">
    <name type="scientific">Rhododendron simsii</name>
    <name type="common">Sims's rhododendron</name>
    <dbReference type="NCBI Taxonomy" id="118357"/>
    <lineage>
        <taxon>Eukaryota</taxon>
        <taxon>Viridiplantae</taxon>
        <taxon>Streptophyta</taxon>
        <taxon>Embryophyta</taxon>
        <taxon>Tracheophyta</taxon>
        <taxon>Spermatophyta</taxon>
        <taxon>Magnoliopsida</taxon>
        <taxon>eudicotyledons</taxon>
        <taxon>Gunneridae</taxon>
        <taxon>Pentapetalae</taxon>
        <taxon>asterids</taxon>
        <taxon>Ericales</taxon>
        <taxon>Ericaceae</taxon>
        <taxon>Ericoideae</taxon>
        <taxon>Rhodoreae</taxon>
        <taxon>Rhododendron</taxon>
    </lineage>
</organism>
<comment type="caution">
    <text evidence="1">The sequence shown here is derived from an EMBL/GenBank/DDBJ whole genome shotgun (WGS) entry which is preliminary data.</text>
</comment>
<sequence length="105" mass="10897">MMMDVAWLFGSFDAETEIHLWLLFGVHLPFPDLFAASFCALAASGLGVSLSPGSSMMVSVYSADGSGLGALSLQSCSVAVSGLGVPLFSGSEPLNLVPTKKMPRL</sequence>
<accession>A0A834L3T2</accession>
<evidence type="ECO:0000313" key="1">
    <source>
        <dbReference type="EMBL" id="KAF7112352.1"/>
    </source>
</evidence>
<evidence type="ECO:0000313" key="2">
    <source>
        <dbReference type="Proteomes" id="UP000626092"/>
    </source>
</evidence>
<dbReference type="OrthoDB" id="1825147at2759"/>
<proteinExistence type="predicted"/>
<dbReference type="Proteomes" id="UP000626092">
    <property type="component" value="Unassembled WGS sequence"/>
</dbReference>
<gene>
    <name evidence="1" type="ORF">RHSIM_RhsimUnG0238300</name>
</gene>
<dbReference type="EMBL" id="WJXA01000524">
    <property type="protein sequence ID" value="KAF7112352.1"/>
    <property type="molecule type" value="Genomic_DNA"/>
</dbReference>
<protein>
    <submittedName>
        <fullName evidence="1">Uncharacterized protein</fullName>
    </submittedName>
</protein>
<keyword evidence="2" id="KW-1185">Reference proteome</keyword>